<feature type="compositionally biased region" description="Basic and acidic residues" evidence="1">
    <location>
        <begin position="118"/>
        <end position="134"/>
    </location>
</feature>
<evidence type="ECO:0000256" key="2">
    <source>
        <dbReference type="SAM" id="SignalP"/>
    </source>
</evidence>
<dbReference type="EMBL" id="ML003433">
    <property type="protein sequence ID" value="RKP33969.1"/>
    <property type="molecule type" value="Genomic_DNA"/>
</dbReference>
<organism evidence="3 4">
    <name type="scientific">Dimargaris cristalligena</name>
    <dbReference type="NCBI Taxonomy" id="215637"/>
    <lineage>
        <taxon>Eukaryota</taxon>
        <taxon>Fungi</taxon>
        <taxon>Fungi incertae sedis</taxon>
        <taxon>Zoopagomycota</taxon>
        <taxon>Kickxellomycotina</taxon>
        <taxon>Dimargaritomycetes</taxon>
        <taxon>Dimargaritales</taxon>
        <taxon>Dimargaritaceae</taxon>
        <taxon>Dimargaris</taxon>
    </lineage>
</organism>
<evidence type="ECO:0000313" key="3">
    <source>
        <dbReference type="EMBL" id="RKP33969.1"/>
    </source>
</evidence>
<gene>
    <name evidence="3" type="ORF">BJ085DRAFT_32181</name>
</gene>
<feature type="region of interest" description="Disordered" evidence="1">
    <location>
        <begin position="265"/>
        <end position="289"/>
    </location>
</feature>
<feature type="region of interest" description="Disordered" evidence="1">
    <location>
        <begin position="105"/>
        <end position="156"/>
    </location>
</feature>
<protein>
    <submittedName>
        <fullName evidence="3">Uncharacterized protein</fullName>
    </submittedName>
</protein>
<feature type="region of interest" description="Disordered" evidence="1">
    <location>
        <begin position="170"/>
        <end position="217"/>
    </location>
</feature>
<feature type="compositionally biased region" description="Polar residues" evidence="1">
    <location>
        <begin position="265"/>
        <end position="280"/>
    </location>
</feature>
<evidence type="ECO:0000313" key="4">
    <source>
        <dbReference type="Proteomes" id="UP000268162"/>
    </source>
</evidence>
<evidence type="ECO:0000256" key="1">
    <source>
        <dbReference type="SAM" id="MobiDB-lite"/>
    </source>
</evidence>
<feature type="compositionally biased region" description="Polar residues" evidence="1">
    <location>
        <begin position="135"/>
        <end position="156"/>
    </location>
</feature>
<reference evidence="4" key="1">
    <citation type="journal article" date="2018" name="Nat. Microbiol.">
        <title>Leveraging single-cell genomics to expand the fungal tree of life.</title>
        <authorList>
            <person name="Ahrendt S.R."/>
            <person name="Quandt C.A."/>
            <person name="Ciobanu D."/>
            <person name="Clum A."/>
            <person name="Salamov A."/>
            <person name="Andreopoulos B."/>
            <person name="Cheng J.F."/>
            <person name="Woyke T."/>
            <person name="Pelin A."/>
            <person name="Henrissat B."/>
            <person name="Reynolds N.K."/>
            <person name="Benny G.L."/>
            <person name="Smith M.E."/>
            <person name="James T.Y."/>
            <person name="Grigoriev I.V."/>
        </authorList>
    </citation>
    <scope>NUCLEOTIDE SEQUENCE [LARGE SCALE GENOMIC DNA]</scope>
    <source>
        <strain evidence="4">RSA 468</strain>
    </source>
</reference>
<proteinExistence type="predicted"/>
<feature type="signal peptide" evidence="2">
    <location>
        <begin position="1"/>
        <end position="22"/>
    </location>
</feature>
<keyword evidence="4" id="KW-1185">Reference proteome</keyword>
<keyword evidence="2" id="KW-0732">Signal</keyword>
<dbReference type="AlphaFoldDB" id="A0A4V1J414"/>
<feature type="chain" id="PRO_5020187050" evidence="2">
    <location>
        <begin position="23"/>
        <end position="309"/>
    </location>
</feature>
<dbReference type="Proteomes" id="UP000268162">
    <property type="component" value="Unassembled WGS sequence"/>
</dbReference>
<accession>A0A4V1J414</accession>
<name>A0A4V1J414_9FUNG</name>
<sequence length="309" mass="33939">MKSVNVFLVPFMVASFLATAQAGQGASTLSDISDGLPVTLPSNGLYKGLYIHHLPNRSSASISSFTSSLNSENGTDKSKLSAASITDIHALGEADGTQYGKGLRESFAKYNPNPGPPSKDDQFGKESLYRESESVNRPSNVSFTDTQSFTEDNCSQDNEVYERLAKYRIDACPPSNDDQSQKGSDTDDEPIAPLQPLSRQQQARTYPNKLHQPGSFRYRPNVLRLGEGYAHLDLSNSRLHMPQQYNHELIAASDENVATTQEMLQEKNGASKSTPSSTKIPNYARATASSNGKIRERHIITSEIVRQVY</sequence>